<dbReference type="GeneID" id="78294682"/>
<comment type="caution">
    <text evidence="3">The sequence shown here is derived from an EMBL/GenBank/DDBJ whole genome shotgun (WGS) entry which is preliminary data.</text>
</comment>
<dbReference type="AlphaFoldDB" id="A0A2U1B6R0"/>
<proteinExistence type="predicted"/>
<dbReference type="InterPro" id="IPR029052">
    <property type="entry name" value="Metallo-depent_PP-like"/>
</dbReference>
<name>A0A2U1B6R0_9BACT</name>
<dbReference type="GO" id="GO:0016787">
    <property type="term" value="F:hydrolase activity"/>
    <property type="evidence" value="ECO:0007669"/>
    <property type="project" value="InterPro"/>
</dbReference>
<reference evidence="3 4" key="1">
    <citation type="submission" date="2018-04" db="EMBL/GenBank/DDBJ databases">
        <title>Genomic Encyclopedia of Type Strains, Phase IV (KMG-IV): sequencing the most valuable type-strain genomes for metagenomic binning, comparative biology and taxonomic classification.</title>
        <authorList>
            <person name="Goeker M."/>
        </authorList>
    </citation>
    <scope>NUCLEOTIDE SEQUENCE [LARGE SCALE GENOMIC DNA]</scope>
    <source>
        <strain evidence="3 4">DSM 14823</strain>
    </source>
</reference>
<dbReference type="SUPFAM" id="SSF56300">
    <property type="entry name" value="Metallo-dependent phosphatases"/>
    <property type="match status" value="1"/>
</dbReference>
<protein>
    <submittedName>
        <fullName evidence="3">Calcineurin-like phosphoesterase family protein</fullName>
    </submittedName>
</protein>
<reference evidence="2 5" key="2">
    <citation type="submission" date="2020-04" db="EMBL/GenBank/DDBJ databases">
        <authorList>
            <person name="Hitch T.C.A."/>
            <person name="Wylensek D."/>
            <person name="Clavel T."/>
        </authorList>
    </citation>
    <scope>NUCLEOTIDE SEQUENCE [LARGE SCALE GENOMIC DNA]</scope>
    <source>
        <strain evidence="2 5">COR2-253-APC-1A</strain>
    </source>
</reference>
<dbReference type="Proteomes" id="UP000245959">
    <property type="component" value="Unassembled WGS sequence"/>
</dbReference>
<organism evidence="3 4">
    <name type="scientific">Victivallis vadensis</name>
    <dbReference type="NCBI Taxonomy" id="172901"/>
    <lineage>
        <taxon>Bacteria</taxon>
        <taxon>Pseudomonadati</taxon>
        <taxon>Lentisphaerota</taxon>
        <taxon>Lentisphaeria</taxon>
        <taxon>Victivallales</taxon>
        <taxon>Victivallaceae</taxon>
        <taxon>Victivallis</taxon>
    </lineage>
</organism>
<dbReference type="RefSeq" id="WP_116883374.1">
    <property type="nucleotide sequence ID" value="NZ_DBFOHU010000016.1"/>
</dbReference>
<dbReference type="EMBL" id="JABAEW010000058">
    <property type="protein sequence ID" value="NMD88771.1"/>
    <property type="molecule type" value="Genomic_DNA"/>
</dbReference>
<evidence type="ECO:0000259" key="1">
    <source>
        <dbReference type="Pfam" id="PF00149"/>
    </source>
</evidence>
<dbReference type="Proteomes" id="UP000576225">
    <property type="component" value="Unassembled WGS sequence"/>
</dbReference>
<evidence type="ECO:0000313" key="5">
    <source>
        <dbReference type="Proteomes" id="UP000576225"/>
    </source>
</evidence>
<feature type="domain" description="Calcineurin-like phosphoesterase" evidence="1">
    <location>
        <begin position="24"/>
        <end position="131"/>
    </location>
</feature>
<dbReference type="EMBL" id="QEKH01000007">
    <property type="protein sequence ID" value="PVY44376.1"/>
    <property type="molecule type" value="Genomic_DNA"/>
</dbReference>
<accession>A0A2U1B6R0</accession>
<dbReference type="Pfam" id="PF00149">
    <property type="entry name" value="Metallophos"/>
    <property type="match status" value="1"/>
</dbReference>
<evidence type="ECO:0000313" key="4">
    <source>
        <dbReference type="Proteomes" id="UP000245959"/>
    </source>
</evidence>
<evidence type="ECO:0000313" key="3">
    <source>
        <dbReference type="EMBL" id="PVY44376.1"/>
    </source>
</evidence>
<sequence>MNTESIDLFRRRVRENTGCGDLLFGLITDTHFEEKDDPGGYGANALTHLRDFAAAGEACGARFLLHAGDMSNGNRPKEQSRREAFLSAEAMRGSGLPALFVIGNHDDNTYFCRDNPEAGNNGISGTEWQTLVQPEGLPEGAVAAPGVSNCYYLDFPDRKVRLLMLNTIDLPFEERPDGSLKYYTINDHGFSKAQLEFVAHTALDLSRLPDSAEWGVLAVSHMSLGFLPNGAAMEKIFRAFQAGGRCRTGAEDVKPCPFRFDCHPCFPSAADPRDLVHEVEADFTRQGPRELIAQLYGHEHFDAVRTGRGFTEIAFLSSLCYRNSPEAPERRFDTPSEQAWSMVALDRANRRLKVFRHGAGADFSARY</sequence>
<dbReference type="Gene3D" id="3.60.21.10">
    <property type="match status" value="1"/>
</dbReference>
<keyword evidence="4" id="KW-1185">Reference proteome</keyword>
<dbReference type="InterPro" id="IPR004843">
    <property type="entry name" value="Calcineurin-like_PHP"/>
</dbReference>
<gene>
    <name evidence="3" type="ORF">C8D82_107131</name>
    <name evidence="2" type="ORF">HF882_19485</name>
</gene>
<evidence type="ECO:0000313" key="2">
    <source>
        <dbReference type="EMBL" id="NMD88771.1"/>
    </source>
</evidence>